<dbReference type="InterPro" id="IPR007889">
    <property type="entry name" value="HTH_Psq"/>
</dbReference>
<comment type="subcellular location">
    <subcellularLocation>
        <location evidence="1">Nucleus</location>
    </subcellularLocation>
</comment>
<dbReference type="InterPro" id="IPR009057">
    <property type="entry name" value="Homeodomain-like_sf"/>
</dbReference>
<reference evidence="3" key="1">
    <citation type="journal article" date="2014" name="BMC Genomics">
        <title>Characterizing the developmental transcriptome of the oriental fruit fly, Bactrocera dorsalis (Diptera: Tephritidae) through comparative genomic analysis with Drosophila melanogaster utilizing modENCODE datasets.</title>
        <authorList>
            <person name="Geib S.M."/>
            <person name="Calla B."/>
            <person name="Hall B."/>
            <person name="Hou S."/>
            <person name="Manoukis N.C."/>
        </authorList>
    </citation>
    <scope>NUCLEOTIDE SEQUENCE</scope>
    <source>
        <strain evidence="3">Punador</strain>
    </source>
</reference>
<dbReference type="GO" id="GO:0005634">
    <property type="term" value="C:nucleus"/>
    <property type="evidence" value="ECO:0007669"/>
    <property type="project" value="UniProtKB-SubCell"/>
</dbReference>
<organism evidence="3">
    <name type="scientific">Bactrocera dorsalis</name>
    <name type="common">Oriental fruit fly</name>
    <name type="synonym">Dacus dorsalis</name>
    <dbReference type="NCBI Taxonomy" id="27457"/>
    <lineage>
        <taxon>Eukaryota</taxon>
        <taxon>Metazoa</taxon>
        <taxon>Ecdysozoa</taxon>
        <taxon>Arthropoda</taxon>
        <taxon>Hexapoda</taxon>
        <taxon>Insecta</taxon>
        <taxon>Pterygota</taxon>
        <taxon>Neoptera</taxon>
        <taxon>Endopterygota</taxon>
        <taxon>Diptera</taxon>
        <taxon>Brachycera</taxon>
        <taxon>Muscomorpha</taxon>
        <taxon>Tephritoidea</taxon>
        <taxon>Tephritidae</taxon>
        <taxon>Bactrocera</taxon>
        <taxon>Bactrocera</taxon>
    </lineage>
</organism>
<dbReference type="OrthoDB" id="1935530at2759"/>
<sequence>MSEVENNQETNGTNNGDVPEIELIIKEEFMLENEIVGNANELNINRIAVGDGLNDVDEKENIVKSNLQLKQLQHQQHIKECRTTTTEKSFALRKDAFAKWGNEFSDGGHVLMLTHHDNQHFHFEYVTPKQDENMLDKISVVEQHTKCFQTDEKLNSEKLAINHTNRVPFAQKHMKDGEVVKGEFSVDSNPVSNLDFAAMVAEACEGIFDEIENDLRAYNNNGNNNSCHDNEIFSDSVCDGEERIVKRKKRAHNSEAVQLAANAVLDGRMSLGEAAKCYNVVRSTVSSRVAKHPKRKRRKSNKELEELIYSKLKAGVQISEISRSLHVPKSTVHLYKTRLKNNGLLPAVWIRNGSKDMVDHGVQERLTQAYRGHIVNGMSVRFAAEFFSLPLTTLWRYIKRRKGPTVNDIDDDINKFENEESTEKKSCVNNASNDFEENLHINEMKSPRSYPTGLGTVFEKEEQTIEQSLLNQLLE</sequence>
<name>A0A034W1V9_BACDO</name>
<accession>A0A034W1V9</accession>
<dbReference type="SUPFAM" id="SSF46689">
    <property type="entry name" value="Homeodomain-like"/>
    <property type="match status" value="1"/>
</dbReference>
<dbReference type="Pfam" id="PF05225">
    <property type="entry name" value="HTH_psq"/>
    <property type="match status" value="2"/>
</dbReference>
<protein>
    <recommendedName>
        <fullName evidence="2">HTH psq-type domain-containing protein</fullName>
    </recommendedName>
</protein>
<evidence type="ECO:0000256" key="1">
    <source>
        <dbReference type="ARBA" id="ARBA00004123"/>
    </source>
</evidence>
<proteinExistence type="predicted"/>
<dbReference type="AlphaFoldDB" id="A0A034W1V9"/>
<dbReference type="KEGG" id="bdr:105228250"/>
<dbReference type="GeneID" id="105228250"/>
<feature type="domain" description="HTH psq-type" evidence="2">
    <location>
        <begin position="255"/>
        <end position="297"/>
    </location>
</feature>
<dbReference type="RefSeq" id="XP_011206295.2">
    <property type="nucleotide sequence ID" value="XM_011207993.4"/>
</dbReference>
<dbReference type="GO" id="GO:0003677">
    <property type="term" value="F:DNA binding"/>
    <property type="evidence" value="ECO:0007669"/>
    <property type="project" value="InterPro"/>
</dbReference>
<dbReference type="EMBL" id="GAKP01010832">
    <property type="protein sequence ID" value="JAC48120.1"/>
    <property type="molecule type" value="Transcribed_RNA"/>
</dbReference>
<evidence type="ECO:0000313" key="3">
    <source>
        <dbReference type="EMBL" id="JAC48120.1"/>
    </source>
</evidence>
<feature type="domain" description="HTH psq-type" evidence="2">
    <location>
        <begin position="373"/>
        <end position="401"/>
    </location>
</feature>
<dbReference type="Gene3D" id="1.10.10.60">
    <property type="entry name" value="Homeodomain-like"/>
    <property type="match status" value="1"/>
</dbReference>
<evidence type="ECO:0000259" key="2">
    <source>
        <dbReference type="Pfam" id="PF05225"/>
    </source>
</evidence>